<dbReference type="EMBL" id="LNFP01000494">
    <property type="protein sequence ID" value="KUF92211.1"/>
    <property type="molecule type" value="Genomic_DNA"/>
</dbReference>
<dbReference type="AlphaFoldDB" id="A0A0W8D711"/>
<dbReference type="GO" id="GO:0016301">
    <property type="term" value="F:kinase activity"/>
    <property type="evidence" value="ECO:0007669"/>
    <property type="project" value="UniProtKB-KW"/>
</dbReference>
<reference evidence="1 2" key="1">
    <citation type="submission" date="2015-11" db="EMBL/GenBank/DDBJ databases">
        <title>Genomes and virulence difference between two physiological races of Phytophthora nicotianae.</title>
        <authorList>
            <person name="Liu H."/>
            <person name="Ma X."/>
            <person name="Yu H."/>
            <person name="Fang D."/>
            <person name="Li Y."/>
            <person name="Wang X."/>
            <person name="Wang W."/>
            <person name="Dong Y."/>
            <person name="Xiao B."/>
        </authorList>
    </citation>
    <scope>NUCLEOTIDE SEQUENCE [LARGE SCALE GENOMIC DNA]</scope>
    <source>
        <strain evidence="2">race 1</strain>
    </source>
</reference>
<name>A0A0W8D711_PHYNI</name>
<accession>A0A0W8D711</accession>
<sequence>MSDHRLLLKFDIDVSTMAVPRVDSPKLHPLEYQQLLDDTDSLLQSLYSVTSPSTNAAQNKKTATEIAKTKADKRRDSYRQRIKVERETLRFQKAELSRKLALLKKQRIEQKAPTILGNSLNAIAWKTIAMRQYEARREAEALRKALRAEVTRRALVIRDIQGVMRKRSRGAHKEVDDLLEAVETKPRSSTRDGTLFNAYFASLETLYGKLDEVFEEAGINSRPASGKMLGGEPARKMHGETPYLENIGVTKVPFNYQRTCEAVWELLSAQHRQDERSDYYGLPCAENAKAFQYCSSLRRENGAVLRLKTHQVSRQYIENSRMVVVWRALSEAAEEFPGLNMDETGWCVIHAPTSDSDCSKDSTSTLVQACIRLTPMYHCKPCGSEQRRKLDQFMELSAKSVAEDNMEIEYMMERLLLDEALSTDGLAVDEEGNLALGGF</sequence>
<dbReference type="Proteomes" id="UP000054636">
    <property type="component" value="Unassembled WGS sequence"/>
</dbReference>
<evidence type="ECO:0000313" key="1">
    <source>
        <dbReference type="EMBL" id="KUF92211.1"/>
    </source>
</evidence>
<keyword evidence="1" id="KW-0808">Transferase</keyword>
<organism evidence="1 2">
    <name type="scientific">Phytophthora nicotianae</name>
    <name type="common">Potato buckeye rot agent</name>
    <name type="synonym">Phytophthora parasitica</name>
    <dbReference type="NCBI Taxonomy" id="4792"/>
    <lineage>
        <taxon>Eukaryota</taxon>
        <taxon>Sar</taxon>
        <taxon>Stramenopiles</taxon>
        <taxon>Oomycota</taxon>
        <taxon>Peronosporomycetes</taxon>
        <taxon>Peronosporales</taxon>
        <taxon>Peronosporaceae</taxon>
        <taxon>Phytophthora</taxon>
    </lineage>
</organism>
<protein>
    <submittedName>
        <fullName evidence="1">Rio kinase</fullName>
    </submittedName>
</protein>
<proteinExistence type="predicted"/>
<keyword evidence="1" id="KW-0418">Kinase</keyword>
<comment type="caution">
    <text evidence="1">The sequence shown here is derived from an EMBL/GenBank/DDBJ whole genome shotgun (WGS) entry which is preliminary data.</text>
</comment>
<gene>
    <name evidence="1" type="ORF">AM588_10003533</name>
</gene>
<evidence type="ECO:0000313" key="2">
    <source>
        <dbReference type="Proteomes" id="UP000054636"/>
    </source>
</evidence>